<gene>
    <name evidence="1" type="ORF">J1C48_08335</name>
</gene>
<dbReference type="EMBL" id="JAFMPP010000005">
    <property type="protein sequence ID" value="MBO0662581.1"/>
    <property type="molecule type" value="Genomic_DNA"/>
</dbReference>
<organism evidence="1 2">
    <name type="scientific">Jiella flava</name>
    <dbReference type="NCBI Taxonomy" id="2816857"/>
    <lineage>
        <taxon>Bacteria</taxon>
        <taxon>Pseudomonadati</taxon>
        <taxon>Pseudomonadota</taxon>
        <taxon>Alphaproteobacteria</taxon>
        <taxon>Hyphomicrobiales</taxon>
        <taxon>Aurantimonadaceae</taxon>
        <taxon>Jiella</taxon>
    </lineage>
</organism>
<keyword evidence="2" id="KW-1185">Reference proteome</keyword>
<comment type="caution">
    <text evidence="1">The sequence shown here is derived from an EMBL/GenBank/DDBJ whole genome shotgun (WGS) entry which is preliminary data.</text>
</comment>
<protein>
    <submittedName>
        <fullName evidence="1">DUF2848 domain-containing protein</fullName>
    </submittedName>
</protein>
<sequence>MTFDVVGQGAVTVSLVNAVIAGWTGRDQAAVDHHIAELQAIGVAPPSCVPLFYRVGSELITQAKVIETVGATTSGEIEPLLLDDGETLYLGLGSDHTDRDLEAHSVALSKQVCPKPVATSLWRFDEVCDHLDQIELRSFVRDGDSSDWVAYQDGAMAKIRPLAELAARCPLAAGQTRLQAGTVMMSGTLGVLSGGVRPSRYFKMVMHDPILSRSITHAYECRALPVIN</sequence>
<proteinExistence type="predicted"/>
<evidence type="ECO:0000313" key="2">
    <source>
        <dbReference type="Proteomes" id="UP000664122"/>
    </source>
</evidence>
<evidence type="ECO:0000313" key="1">
    <source>
        <dbReference type="EMBL" id="MBO0662581.1"/>
    </source>
</evidence>
<dbReference type="AlphaFoldDB" id="A0A939FXI2"/>
<name>A0A939FXI2_9HYPH</name>
<dbReference type="Pfam" id="PF11010">
    <property type="entry name" value="DUF2848"/>
    <property type="match status" value="1"/>
</dbReference>
<accession>A0A939FXI2</accession>
<dbReference type="Proteomes" id="UP000664122">
    <property type="component" value="Unassembled WGS sequence"/>
</dbReference>
<reference evidence="1" key="1">
    <citation type="submission" date="2021-03" db="EMBL/GenBank/DDBJ databases">
        <title>Whole genome sequence of Jiella sp. CQZ9-1.</title>
        <authorList>
            <person name="Tuo L."/>
        </authorList>
    </citation>
    <scope>NUCLEOTIDE SEQUENCE</scope>
    <source>
        <strain evidence="1">CQZ9-1</strain>
    </source>
</reference>
<dbReference type="InterPro" id="IPR021269">
    <property type="entry name" value="DUF2848"/>
</dbReference>